<sequence length="42" mass="4746">TSCTDCHLHSPPTRRQRARADSAIRKSTSYYTFPANRIILPG</sequence>
<proteinExistence type="predicted"/>
<evidence type="ECO:0000313" key="3">
    <source>
        <dbReference type="Proteomes" id="UP000708208"/>
    </source>
</evidence>
<feature type="non-terminal residue" evidence="2">
    <location>
        <position position="1"/>
    </location>
</feature>
<dbReference type="AlphaFoldDB" id="A0A8J2M0V4"/>
<organism evidence="2 3">
    <name type="scientific">Allacma fusca</name>
    <dbReference type="NCBI Taxonomy" id="39272"/>
    <lineage>
        <taxon>Eukaryota</taxon>
        <taxon>Metazoa</taxon>
        <taxon>Ecdysozoa</taxon>
        <taxon>Arthropoda</taxon>
        <taxon>Hexapoda</taxon>
        <taxon>Collembola</taxon>
        <taxon>Symphypleona</taxon>
        <taxon>Sminthuridae</taxon>
        <taxon>Allacma</taxon>
    </lineage>
</organism>
<protein>
    <submittedName>
        <fullName evidence="2">Uncharacterized protein</fullName>
    </submittedName>
</protein>
<name>A0A8J2M0V4_9HEXA</name>
<dbReference type="EMBL" id="CAJVCH010561272">
    <property type="protein sequence ID" value="CAG7831636.1"/>
    <property type="molecule type" value="Genomic_DNA"/>
</dbReference>
<evidence type="ECO:0000313" key="2">
    <source>
        <dbReference type="EMBL" id="CAG7831636.1"/>
    </source>
</evidence>
<reference evidence="2" key="1">
    <citation type="submission" date="2021-06" db="EMBL/GenBank/DDBJ databases">
        <authorList>
            <person name="Hodson N. C."/>
            <person name="Mongue J. A."/>
            <person name="Jaron S. K."/>
        </authorList>
    </citation>
    <scope>NUCLEOTIDE SEQUENCE</scope>
</reference>
<feature type="region of interest" description="Disordered" evidence="1">
    <location>
        <begin position="1"/>
        <end position="23"/>
    </location>
</feature>
<evidence type="ECO:0000256" key="1">
    <source>
        <dbReference type="SAM" id="MobiDB-lite"/>
    </source>
</evidence>
<gene>
    <name evidence="2" type="ORF">AFUS01_LOCUS41370</name>
</gene>
<accession>A0A8J2M0V4</accession>
<keyword evidence="3" id="KW-1185">Reference proteome</keyword>
<comment type="caution">
    <text evidence="2">The sequence shown here is derived from an EMBL/GenBank/DDBJ whole genome shotgun (WGS) entry which is preliminary data.</text>
</comment>
<dbReference type="Proteomes" id="UP000708208">
    <property type="component" value="Unassembled WGS sequence"/>
</dbReference>